<dbReference type="KEGG" id="cpae:CPAST_c25600"/>
<dbReference type="FunFam" id="3.40.50.2300:FF:000001">
    <property type="entry name" value="DNA-binding response regulator PhoB"/>
    <property type="match status" value="1"/>
</dbReference>
<evidence type="ECO:0000256" key="8">
    <source>
        <dbReference type="PROSITE-ProRule" id="PRU00169"/>
    </source>
</evidence>
<keyword evidence="5 9" id="KW-0238">DNA-binding</keyword>
<evidence type="ECO:0000313" key="15">
    <source>
        <dbReference type="Proteomes" id="UP000030905"/>
    </source>
</evidence>
<keyword evidence="3" id="KW-0902">Two-component regulatory system</keyword>
<dbReference type="Gene3D" id="3.40.50.2300">
    <property type="match status" value="1"/>
</dbReference>
<evidence type="ECO:0000256" key="3">
    <source>
        <dbReference type="ARBA" id="ARBA00023012"/>
    </source>
</evidence>
<dbReference type="InterPro" id="IPR011006">
    <property type="entry name" value="CheY-like_superfamily"/>
</dbReference>
<evidence type="ECO:0000313" key="12">
    <source>
        <dbReference type="EMBL" id="AJA52617.1"/>
    </source>
</evidence>
<dbReference type="GeneID" id="93074695"/>
<dbReference type="SUPFAM" id="SSF46894">
    <property type="entry name" value="C-terminal effector domain of the bipartite response regulators"/>
    <property type="match status" value="1"/>
</dbReference>
<dbReference type="Proteomes" id="UP000030905">
    <property type="component" value="Chromosome"/>
</dbReference>
<name>A0A0H3J578_CLOPA</name>
<dbReference type="FunFam" id="1.10.10.10:FF:000018">
    <property type="entry name" value="DNA-binding response regulator ResD"/>
    <property type="match status" value="1"/>
</dbReference>
<keyword evidence="4" id="KW-0805">Transcription regulation</keyword>
<evidence type="ECO:0000256" key="7">
    <source>
        <dbReference type="ARBA" id="ARBA00024867"/>
    </source>
</evidence>
<comment type="function">
    <text evidence="7">May play the central regulatory role in sporulation. It may be an element of the effector pathway responsible for the activation of sporulation genes in response to nutritional stress. Spo0A may act in concert with spo0H (a sigma factor) to control the expression of some genes that are critical to the sporulation process.</text>
</comment>
<dbReference type="GO" id="GO:0006355">
    <property type="term" value="P:regulation of DNA-templated transcription"/>
    <property type="evidence" value="ECO:0007669"/>
    <property type="project" value="InterPro"/>
</dbReference>
<evidence type="ECO:0000256" key="5">
    <source>
        <dbReference type="ARBA" id="ARBA00023125"/>
    </source>
</evidence>
<dbReference type="InterPro" id="IPR039420">
    <property type="entry name" value="WalR-like"/>
</dbReference>
<organism evidence="12 15">
    <name type="scientific">Clostridium pasteurianum DSM 525 = ATCC 6013</name>
    <dbReference type="NCBI Taxonomy" id="1262449"/>
    <lineage>
        <taxon>Bacteria</taxon>
        <taxon>Bacillati</taxon>
        <taxon>Bacillota</taxon>
        <taxon>Clostridia</taxon>
        <taxon>Eubacteriales</taxon>
        <taxon>Clostridiaceae</taxon>
        <taxon>Clostridium</taxon>
    </lineage>
</organism>
<dbReference type="InterPro" id="IPR036388">
    <property type="entry name" value="WH-like_DNA-bd_sf"/>
</dbReference>
<dbReference type="KEGG" id="cpat:CLPA_c25600"/>
<sequence>MKDTINILVVDDEYTILEVIKAYLEKDNFKVYIATNGEEAIEIFKKENIKLIVLDLMLPKISGEEVCRKVRSVSDVPIIMLTAKIEEDDKIEGLAIGADDYLTKPFSVRELVGRIRALLRRAYRDDNPLADYLVFNDGDLKIDVRKMKVKKKNKEIDITPYEFKVLVALLTNPGQVFTREQLVKKAFGIEYEGFDRTVDSYIKNVRHKIEDDTKNPKYISTVYGVGYKFTGSKS</sequence>
<dbReference type="Proteomes" id="UP000028042">
    <property type="component" value="Unassembled WGS sequence"/>
</dbReference>
<dbReference type="PANTHER" id="PTHR48111:SF73">
    <property type="entry name" value="ALKALINE PHOSPHATASE SYNTHESIS TRANSCRIPTIONAL REGULATORY PROTEIN PHOP"/>
    <property type="match status" value="1"/>
</dbReference>
<keyword evidence="15" id="KW-1185">Reference proteome</keyword>
<dbReference type="PROSITE" id="PS50110">
    <property type="entry name" value="RESPONSE_REGULATORY"/>
    <property type="match status" value="1"/>
</dbReference>
<evidence type="ECO:0000313" key="14">
    <source>
        <dbReference type="Proteomes" id="UP000028042"/>
    </source>
</evidence>
<accession>A0A0H3J578</accession>
<dbReference type="SUPFAM" id="SSF52172">
    <property type="entry name" value="CheY-like"/>
    <property type="match status" value="1"/>
</dbReference>
<dbReference type="RefSeq" id="WP_003447387.1">
    <property type="nucleotide sequence ID" value="NZ_ANZB01000015.1"/>
</dbReference>
<feature type="domain" description="Response regulatory" evidence="10">
    <location>
        <begin position="6"/>
        <end position="119"/>
    </location>
</feature>
<dbReference type="GO" id="GO:0000976">
    <property type="term" value="F:transcription cis-regulatory region binding"/>
    <property type="evidence" value="ECO:0007669"/>
    <property type="project" value="TreeGrafter"/>
</dbReference>
<evidence type="ECO:0000259" key="10">
    <source>
        <dbReference type="PROSITE" id="PS50110"/>
    </source>
</evidence>
<dbReference type="PROSITE" id="PS51755">
    <property type="entry name" value="OMPR_PHOB"/>
    <property type="match status" value="1"/>
</dbReference>
<dbReference type="EMBL" id="JPGY02000001">
    <property type="protein sequence ID" value="KRU11373.1"/>
    <property type="molecule type" value="Genomic_DNA"/>
</dbReference>
<dbReference type="SMART" id="SM00862">
    <property type="entry name" value="Trans_reg_C"/>
    <property type="match status" value="1"/>
</dbReference>
<dbReference type="InterPro" id="IPR001867">
    <property type="entry name" value="OmpR/PhoB-type_DNA-bd"/>
</dbReference>
<evidence type="ECO:0000256" key="2">
    <source>
        <dbReference type="ARBA" id="ARBA00022553"/>
    </source>
</evidence>
<gene>
    <name evidence="12" type="ORF">CLPA_c25600</name>
    <name evidence="13" type="ORF">CP6013_00620</name>
</gene>
<feature type="modified residue" description="4-aspartylphosphate" evidence="8">
    <location>
        <position position="55"/>
    </location>
</feature>
<reference evidence="12 15" key="1">
    <citation type="journal article" date="2015" name="Genome Announc.">
        <title>Complete Genome Sequence of the Nitrogen-Fixing and Solvent-Producing Clostridium pasteurianum DSM 525.</title>
        <authorList>
            <person name="Poehlein A."/>
            <person name="Grosse-Honebrink A."/>
            <person name="Zhang Y."/>
            <person name="Minton N.P."/>
            <person name="Daniel R."/>
        </authorList>
    </citation>
    <scope>NUCLEOTIDE SEQUENCE [LARGE SCALE GENOMIC DNA]</scope>
    <source>
        <strain evidence="12">DSM 525</strain>
        <strain evidence="15">DSM 525 / ATCC 6013</strain>
    </source>
</reference>
<dbReference type="eggNOG" id="COG0745">
    <property type="taxonomic scope" value="Bacteria"/>
</dbReference>
<dbReference type="GO" id="GO:0000156">
    <property type="term" value="F:phosphorelay response regulator activity"/>
    <property type="evidence" value="ECO:0007669"/>
    <property type="project" value="TreeGrafter"/>
</dbReference>
<reference evidence="13" key="2">
    <citation type="submission" date="2015-10" db="EMBL/GenBank/DDBJ databases">
        <title>Improved Draft Genome Sequence of Clostridium pasteurianum Strain ATCC 6013 (DSM 525) Using a Hybrid Next-Generation Sequencing Approach.</title>
        <authorList>
            <person name="Pyne M.E."/>
            <person name="Utturkar S.M."/>
            <person name="Brown S.D."/>
            <person name="Moo-Young M."/>
            <person name="Chung D.A."/>
            <person name="Chou P.C."/>
        </authorList>
    </citation>
    <scope>NUCLEOTIDE SEQUENCE</scope>
    <source>
        <strain evidence="13">ATCC 6013</strain>
    </source>
</reference>
<reference evidence="13 14" key="3">
    <citation type="journal article" name="Genome Announc.">
        <title>Improved Draft Genome Sequence of Clostridium pasteurianum Strain ATCC 6013 (DSM 525) Using a Hybrid Next-Generation Sequencing Approach.</title>
        <authorList>
            <person name="Pyne M.E."/>
            <person name="Utturkar S."/>
            <person name="Brown S.D."/>
            <person name="Moo-Young M."/>
            <person name="Chung D.A."/>
            <person name="Chou C.P."/>
        </authorList>
    </citation>
    <scope>NUCLEOTIDE SEQUENCE [LARGE SCALE GENOMIC DNA]</scope>
    <source>
        <strain evidence="13 14">ATCC 6013</strain>
    </source>
</reference>
<feature type="domain" description="OmpR/PhoB-type" evidence="11">
    <location>
        <begin position="130"/>
        <end position="231"/>
    </location>
</feature>
<evidence type="ECO:0000259" key="11">
    <source>
        <dbReference type="PROSITE" id="PS51755"/>
    </source>
</evidence>
<protein>
    <recommendedName>
        <fullName evidence="1">Stage 0 sporulation protein A homolog</fullName>
    </recommendedName>
</protein>
<dbReference type="EMBL" id="CP009268">
    <property type="protein sequence ID" value="AJA52617.1"/>
    <property type="molecule type" value="Genomic_DNA"/>
</dbReference>
<dbReference type="InterPro" id="IPR001789">
    <property type="entry name" value="Sig_transdc_resp-reg_receiver"/>
</dbReference>
<evidence type="ECO:0000256" key="4">
    <source>
        <dbReference type="ARBA" id="ARBA00023015"/>
    </source>
</evidence>
<evidence type="ECO:0000256" key="9">
    <source>
        <dbReference type="PROSITE-ProRule" id="PRU01091"/>
    </source>
</evidence>
<dbReference type="CDD" id="cd00383">
    <property type="entry name" value="trans_reg_C"/>
    <property type="match status" value="1"/>
</dbReference>
<dbReference type="Gene3D" id="6.10.250.690">
    <property type="match status" value="1"/>
</dbReference>
<dbReference type="SMART" id="SM00448">
    <property type="entry name" value="REC"/>
    <property type="match status" value="1"/>
</dbReference>
<dbReference type="InterPro" id="IPR016032">
    <property type="entry name" value="Sig_transdc_resp-reg_C-effctor"/>
</dbReference>
<evidence type="ECO:0000256" key="6">
    <source>
        <dbReference type="ARBA" id="ARBA00023163"/>
    </source>
</evidence>
<dbReference type="GO" id="GO:0032993">
    <property type="term" value="C:protein-DNA complex"/>
    <property type="evidence" value="ECO:0007669"/>
    <property type="project" value="TreeGrafter"/>
</dbReference>
<dbReference type="GO" id="GO:0005829">
    <property type="term" value="C:cytosol"/>
    <property type="evidence" value="ECO:0007669"/>
    <property type="project" value="TreeGrafter"/>
</dbReference>
<keyword evidence="2 8" id="KW-0597">Phosphoprotein</keyword>
<keyword evidence="6" id="KW-0804">Transcription</keyword>
<dbReference type="AlphaFoldDB" id="A0A0H3J578"/>
<dbReference type="Pfam" id="PF00072">
    <property type="entry name" value="Response_reg"/>
    <property type="match status" value="1"/>
</dbReference>
<dbReference type="Pfam" id="PF00486">
    <property type="entry name" value="Trans_reg_C"/>
    <property type="match status" value="1"/>
</dbReference>
<feature type="DNA-binding region" description="OmpR/PhoB-type" evidence="9">
    <location>
        <begin position="130"/>
        <end position="231"/>
    </location>
</feature>
<evidence type="ECO:0000256" key="1">
    <source>
        <dbReference type="ARBA" id="ARBA00018672"/>
    </source>
</evidence>
<evidence type="ECO:0000313" key="13">
    <source>
        <dbReference type="EMBL" id="KRU11373.1"/>
    </source>
</evidence>
<proteinExistence type="predicted"/>
<dbReference type="PATRIC" id="fig|1262449.3.peg.3474"/>
<dbReference type="Gene3D" id="1.10.10.10">
    <property type="entry name" value="Winged helix-like DNA-binding domain superfamily/Winged helix DNA-binding domain"/>
    <property type="match status" value="1"/>
</dbReference>
<dbReference type="PANTHER" id="PTHR48111">
    <property type="entry name" value="REGULATOR OF RPOS"/>
    <property type="match status" value="1"/>
</dbReference>